<sequence>MTAPQMSDNEVAALTHIRANPEGVLQSELWKDLGVDSRACSRVLKKLEDGGYIEREECRRDGVRTYLVKIARKDEKIDPMLLMAGETIVPCVACEEECNVEHCKMLEDWVYELVFSEME</sequence>
<gene>
    <name evidence="2" type="ORF">McpCs1_02920</name>
</gene>
<dbReference type="SUPFAM" id="SSF46785">
    <property type="entry name" value="Winged helix' DNA-binding domain"/>
    <property type="match status" value="1"/>
</dbReference>
<dbReference type="EMBL" id="JAWDKB010000001">
    <property type="protein sequence ID" value="MDV0442929.1"/>
    <property type="molecule type" value="Genomic_DNA"/>
</dbReference>
<keyword evidence="3" id="KW-1185">Reference proteome</keyword>
<protein>
    <recommendedName>
        <fullName evidence="1">HTH marR-type domain-containing protein</fullName>
    </recommendedName>
</protein>
<dbReference type="InterPro" id="IPR011991">
    <property type="entry name" value="ArsR-like_HTH"/>
</dbReference>
<evidence type="ECO:0000313" key="2">
    <source>
        <dbReference type="EMBL" id="MDV0442929.1"/>
    </source>
</evidence>
<evidence type="ECO:0000313" key="3">
    <source>
        <dbReference type="Proteomes" id="UP001283212"/>
    </source>
</evidence>
<dbReference type="CDD" id="cd00090">
    <property type="entry name" value="HTH_ARSR"/>
    <property type="match status" value="1"/>
</dbReference>
<dbReference type="Pfam" id="PF12802">
    <property type="entry name" value="MarR_2"/>
    <property type="match status" value="1"/>
</dbReference>
<feature type="domain" description="HTH marR-type" evidence="1">
    <location>
        <begin position="1"/>
        <end position="119"/>
    </location>
</feature>
<dbReference type="PROSITE" id="PS50995">
    <property type="entry name" value="HTH_MARR_2"/>
    <property type="match status" value="1"/>
</dbReference>
<dbReference type="InterPro" id="IPR036388">
    <property type="entry name" value="WH-like_DNA-bd_sf"/>
</dbReference>
<evidence type="ECO:0000259" key="1">
    <source>
        <dbReference type="PROSITE" id="PS50995"/>
    </source>
</evidence>
<dbReference type="RefSeq" id="WP_338095462.1">
    <property type="nucleotide sequence ID" value="NZ_JAWDKB010000001.1"/>
</dbReference>
<dbReference type="AlphaFoldDB" id="A0AAE4MEM4"/>
<dbReference type="InterPro" id="IPR036390">
    <property type="entry name" value="WH_DNA-bd_sf"/>
</dbReference>
<accession>A0AAE4MEM4</accession>
<comment type="caution">
    <text evidence="2">The sequence shown here is derived from an EMBL/GenBank/DDBJ whole genome shotgun (WGS) entry which is preliminary data.</text>
</comment>
<organism evidence="2 3">
    <name type="scientific">Methanorbis rubei</name>
    <dbReference type="NCBI Taxonomy" id="3028300"/>
    <lineage>
        <taxon>Archaea</taxon>
        <taxon>Methanobacteriati</taxon>
        <taxon>Methanobacteriota</taxon>
        <taxon>Stenosarchaea group</taxon>
        <taxon>Methanomicrobia</taxon>
        <taxon>Methanomicrobiales</taxon>
        <taxon>Methanocorpusculaceae</taxon>
        <taxon>Methanorbis</taxon>
    </lineage>
</organism>
<name>A0AAE4MEM4_9EURY</name>
<dbReference type="InterPro" id="IPR000835">
    <property type="entry name" value="HTH_MarR-typ"/>
</dbReference>
<dbReference type="Gene3D" id="1.10.10.10">
    <property type="entry name" value="Winged helix-like DNA-binding domain superfamily/Winged helix DNA-binding domain"/>
    <property type="match status" value="1"/>
</dbReference>
<proteinExistence type="predicted"/>
<dbReference type="Proteomes" id="UP001283212">
    <property type="component" value="Unassembled WGS sequence"/>
</dbReference>
<reference evidence="2 3" key="1">
    <citation type="submission" date="2023-06" db="EMBL/GenBank/DDBJ databases">
        <title>Genome sequence of Methancorpusculaceae sp. Cs1.</title>
        <authorList>
            <person name="Protasov E."/>
            <person name="Platt K."/>
            <person name="Poehlein A."/>
            <person name="Daniel R."/>
            <person name="Brune A."/>
        </authorList>
    </citation>
    <scope>NUCLEOTIDE SEQUENCE [LARGE SCALE GENOMIC DNA]</scope>
    <source>
        <strain evidence="2 3">Cs1</strain>
    </source>
</reference>
<dbReference type="GO" id="GO:0003700">
    <property type="term" value="F:DNA-binding transcription factor activity"/>
    <property type="evidence" value="ECO:0007669"/>
    <property type="project" value="InterPro"/>
</dbReference>